<gene>
    <name evidence="1" type="ORF">MNBD_GAMMA11-3496</name>
</gene>
<dbReference type="AlphaFoldDB" id="A0A3B0X7P9"/>
<protein>
    <submittedName>
        <fullName evidence="1">Uncharacterized protein</fullName>
    </submittedName>
</protein>
<accession>A0A3B0X7P9</accession>
<reference evidence="1" key="1">
    <citation type="submission" date="2018-06" db="EMBL/GenBank/DDBJ databases">
        <authorList>
            <person name="Zhirakovskaya E."/>
        </authorList>
    </citation>
    <scope>NUCLEOTIDE SEQUENCE</scope>
</reference>
<sequence>MNTNGLQTFAAKASTGLLPKLALFLILPGTA</sequence>
<proteinExistence type="predicted"/>
<organism evidence="1">
    <name type="scientific">hydrothermal vent metagenome</name>
    <dbReference type="NCBI Taxonomy" id="652676"/>
    <lineage>
        <taxon>unclassified sequences</taxon>
        <taxon>metagenomes</taxon>
        <taxon>ecological metagenomes</taxon>
    </lineage>
</organism>
<name>A0A3B0X7P9_9ZZZZ</name>
<evidence type="ECO:0000313" key="1">
    <source>
        <dbReference type="EMBL" id="VAW64345.1"/>
    </source>
</evidence>
<feature type="non-terminal residue" evidence="1">
    <location>
        <position position="31"/>
    </location>
</feature>
<dbReference type="EMBL" id="UOFG01000228">
    <property type="protein sequence ID" value="VAW64345.1"/>
    <property type="molecule type" value="Genomic_DNA"/>
</dbReference>